<dbReference type="Proteomes" id="UP000292408">
    <property type="component" value="Unassembled WGS sequence"/>
</dbReference>
<keyword evidence="4" id="KW-1185">Reference proteome</keyword>
<dbReference type="EMBL" id="SGXT01000014">
    <property type="protein sequence ID" value="RZT60718.1"/>
    <property type="molecule type" value="Genomic_DNA"/>
</dbReference>
<dbReference type="AlphaFoldDB" id="A0A4Q7TM56"/>
<feature type="transmembrane region" description="Helical" evidence="2">
    <location>
        <begin position="197"/>
        <end position="213"/>
    </location>
</feature>
<feature type="compositionally biased region" description="Basic and acidic residues" evidence="1">
    <location>
        <begin position="1"/>
        <end position="18"/>
    </location>
</feature>
<comment type="caution">
    <text evidence="3">The sequence shown here is derived from an EMBL/GenBank/DDBJ whole genome shotgun (WGS) entry which is preliminary data.</text>
</comment>
<name>A0A4Q7TM56_9MICO</name>
<keyword evidence="2" id="KW-1133">Transmembrane helix</keyword>
<evidence type="ECO:0000313" key="3">
    <source>
        <dbReference type="EMBL" id="RZT60718.1"/>
    </source>
</evidence>
<evidence type="ECO:0000256" key="2">
    <source>
        <dbReference type="SAM" id="Phobius"/>
    </source>
</evidence>
<evidence type="ECO:0000313" key="4">
    <source>
        <dbReference type="Proteomes" id="UP000292408"/>
    </source>
</evidence>
<protein>
    <submittedName>
        <fullName evidence="3">Uncharacterized protein</fullName>
    </submittedName>
</protein>
<feature type="transmembrane region" description="Helical" evidence="2">
    <location>
        <begin position="92"/>
        <end position="115"/>
    </location>
</feature>
<keyword evidence="2" id="KW-0472">Membrane</keyword>
<dbReference type="OrthoDB" id="3683589at2"/>
<evidence type="ECO:0000256" key="1">
    <source>
        <dbReference type="SAM" id="MobiDB-lite"/>
    </source>
</evidence>
<sequence>MVSRDDAARRRRAERAERSGSGPAREGWQPPAWPGASQGFALFGEVMLMGILVTLLALPVVTFPAALAASIRHMRRFLAARESGLASFWRDVWAGLGGSALLALGASVIVVVLLIDIDLARSGFLPGGFLIEAVGWAGFAALAIGMLSAARAWTPEIGWRGALRAVPADVRGDPVGAVYLLVIAAFAAIVTWQLLPLVIPALGCVVFATVAAPERPRRR</sequence>
<keyword evidence="2" id="KW-0812">Transmembrane</keyword>
<proteinExistence type="predicted"/>
<dbReference type="RefSeq" id="WP_130282127.1">
    <property type="nucleotide sequence ID" value="NZ_SGXT01000014.1"/>
</dbReference>
<feature type="transmembrane region" description="Helical" evidence="2">
    <location>
        <begin position="46"/>
        <end position="71"/>
    </location>
</feature>
<gene>
    <name evidence="3" type="ORF">EV140_1235</name>
</gene>
<reference evidence="3 4" key="1">
    <citation type="journal article" date="2015" name="Stand. Genomic Sci.">
        <title>Genomic Encyclopedia of Bacterial and Archaeal Type Strains, Phase III: the genomes of soil and plant-associated and newly described type strains.</title>
        <authorList>
            <person name="Whitman W.B."/>
            <person name="Woyke T."/>
            <person name="Klenk H.P."/>
            <person name="Zhou Y."/>
            <person name="Lilburn T.G."/>
            <person name="Beck B.J."/>
            <person name="De Vos P."/>
            <person name="Vandamme P."/>
            <person name="Eisen J.A."/>
            <person name="Garrity G."/>
            <person name="Hugenholtz P."/>
            <person name="Kyrpides N.C."/>
        </authorList>
    </citation>
    <scope>NUCLEOTIDE SEQUENCE [LARGE SCALE GENOMIC DNA]</scope>
    <source>
        <strain evidence="3 4">AC4r</strain>
    </source>
</reference>
<feature type="region of interest" description="Disordered" evidence="1">
    <location>
        <begin position="1"/>
        <end position="32"/>
    </location>
</feature>
<accession>A0A4Q7TM56</accession>
<organism evidence="3 4">
    <name type="scientific">Microcella alkaliphila</name>
    <dbReference type="NCBI Taxonomy" id="279828"/>
    <lineage>
        <taxon>Bacteria</taxon>
        <taxon>Bacillati</taxon>
        <taxon>Actinomycetota</taxon>
        <taxon>Actinomycetes</taxon>
        <taxon>Micrococcales</taxon>
        <taxon>Microbacteriaceae</taxon>
        <taxon>Microcella</taxon>
    </lineage>
</organism>